<gene>
    <name evidence="4" type="ORF">H8D96_05755</name>
</gene>
<dbReference type="InterPro" id="IPR003661">
    <property type="entry name" value="HisK_dim/P_dom"/>
</dbReference>
<evidence type="ECO:0000259" key="3">
    <source>
        <dbReference type="PROSITE" id="PS50109"/>
    </source>
</evidence>
<evidence type="ECO:0000256" key="2">
    <source>
        <dbReference type="ARBA" id="ARBA00012438"/>
    </source>
</evidence>
<dbReference type="InterPro" id="IPR036890">
    <property type="entry name" value="HATPase_C_sf"/>
</dbReference>
<evidence type="ECO:0000313" key="5">
    <source>
        <dbReference type="Proteomes" id="UP000605201"/>
    </source>
</evidence>
<reference evidence="4 5" key="1">
    <citation type="submission" date="2020-08" db="EMBL/GenBank/DDBJ databases">
        <title>Bridging the membrane lipid divide: bacteria of the FCB group superphylum have the potential to synthesize archaeal ether lipids.</title>
        <authorList>
            <person name="Villanueva L."/>
            <person name="Von Meijenfeldt F.A.B."/>
            <person name="Westbye A.B."/>
            <person name="Yadav S."/>
            <person name="Hopmans E.C."/>
            <person name="Dutilh B.E."/>
            <person name="Sinninghe Damste J.S."/>
        </authorList>
    </citation>
    <scope>NUCLEOTIDE SEQUENCE [LARGE SCALE GENOMIC DNA]</scope>
    <source>
        <strain evidence="4">NIOZ-UU17</strain>
    </source>
</reference>
<proteinExistence type="predicted"/>
<dbReference type="PANTHER" id="PTHR43065">
    <property type="entry name" value="SENSOR HISTIDINE KINASE"/>
    <property type="match status" value="1"/>
</dbReference>
<dbReference type="PROSITE" id="PS50109">
    <property type="entry name" value="HIS_KIN"/>
    <property type="match status" value="1"/>
</dbReference>
<comment type="catalytic activity">
    <reaction evidence="1">
        <text>ATP + protein L-histidine = ADP + protein N-phospho-L-histidine.</text>
        <dbReference type="EC" id="2.7.13.3"/>
    </reaction>
</comment>
<protein>
    <recommendedName>
        <fullName evidence="2">histidine kinase</fullName>
        <ecNumber evidence="2">2.7.13.3</ecNumber>
    </recommendedName>
</protein>
<dbReference type="AlphaFoldDB" id="A0A8J6TQT6"/>
<dbReference type="EC" id="2.7.13.3" evidence="2"/>
<accession>A0A8J6TQT6</accession>
<dbReference type="Gene3D" id="3.30.565.10">
    <property type="entry name" value="Histidine kinase-like ATPase, C-terminal domain"/>
    <property type="match status" value="1"/>
</dbReference>
<dbReference type="EMBL" id="JACNIG010000141">
    <property type="protein sequence ID" value="MBC8431405.1"/>
    <property type="molecule type" value="Genomic_DNA"/>
</dbReference>
<dbReference type="Proteomes" id="UP000605201">
    <property type="component" value="Unassembled WGS sequence"/>
</dbReference>
<evidence type="ECO:0000256" key="1">
    <source>
        <dbReference type="ARBA" id="ARBA00000085"/>
    </source>
</evidence>
<dbReference type="GO" id="GO:0000155">
    <property type="term" value="F:phosphorelay sensor kinase activity"/>
    <property type="evidence" value="ECO:0007669"/>
    <property type="project" value="InterPro"/>
</dbReference>
<comment type="caution">
    <text evidence="4">The sequence shown here is derived from an EMBL/GenBank/DDBJ whole genome shotgun (WGS) entry which is preliminary data.</text>
</comment>
<dbReference type="CDD" id="cd00082">
    <property type="entry name" value="HisKA"/>
    <property type="match status" value="1"/>
</dbReference>
<sequence>MAGGIAHDFNNILFPIMGFSELALSDTPEDSPLRNNIKEIIQGAKRARDLVKQILAFSRQSDQKPKPLKVQLIIKEVLKLIRSSLPSTIEIKQHISNQCGLVMADATQIHQVAMNLMTNAFQAMEDDGGKLEVTLKEMESSKAIKGILEFTVNWRRNCISCLPACA</sequence>
<feature type="domain" description="Histidine kinase" evidence="3">
    <location>
        <begin position="4"/>
        <end position="136"/>
    </location>
</feature>
<dbReference type="PANTHER" id="PTHR43065:SF42">
    <property type="entry name" value="TWO-COMPONENT SENSOR PPRA"/>
    <property type="match status" value="1"/>
</dbReference>
<organism evidence="4 5">
    <name type="scientific">Candidatus Desulfatibia vada</name>
    <dbReference type="NCBI Taxonomy" id="2841696"/>
    <lineage>
        <taxon>Bacteria</taxon>
        <taxon>Pseudomonadati</taxon>
        <taxon>Thermodesulfobacteriota</taxon>
        <taxon>Desulfobacteria</taxon>
        <taxon>Desulfobacterales</taxon>
        <taxon>Desulfobacterales incertae sedis</taxon>
        <taxon>Candidatus Desulfatibia</taxon>
    </lineage>
</organism>
<dbReference type="InterPro" id="IPR005467">
    <property type="entry name" value="His_kinase_dom"/>
</dbReference>
<dbReference type="Pfam" id="PF00512">
    <property type="entry name" value="HisKA"/>
    <property type="match status" value="1"/>
</dbReference>
<name>A0A8J6TQT6_9BACT</name>
<dbReference type="SUPFAM" id="SSF55874">
    <property type="entry name" value="ATPase domain of HSP90 chaperone/DNA topoisomerase II/histidine kinase"/>
    <property type="match status" value="1"/>
</dbReference>
<dbReference type="Gene3D" id="1.10.287.130">
    <property type="match status" value="1"/>
</dbReference>
<dbReference type="SMART" id="SM00388">
    <property type="entry name" value="HisKA"/>
    <property type="match status" value="1"/>
</dbReference>
<evidence type="ECO:0000313" key="4">
    <source>
        <dbReference type="EMBL" id="MBC8431405.1"/>
    </source>
</evidence>